<comment type="caution">
    <text evidence="1">The sequence shown here is derived from an EMBL/GenBank/DDBJ whole genome shotgun (WGS) entry which is preliminary data.</text>
</comment>
<accession>A0ABD3X8B0</accession>
<reference evidence="1 2" key="1">
    <citation type="submission" date="2024-11" db="EMBL/GenBank/DDBJ databases">
        <title>Chromosome-level genome assembly of the freshwater bivalve Anodonta woodiana.</title>
        <authorList>
            <person name="Chen X."/>
        </authorList>
    </citation>
    <scope>NUCLEOTIDE SEQUENCE [LARGE SCALE GENOMIC DNA]</scope>
    <source>
        <strain evidence="1">MN2024</strain>
        <tissue evidence="1">Gills</tissue>
    </source>
</reference>
<evidence type="ECO:0000313" key="1">
    <source>
        <dbReference type="EMBL" id="KAL3882482.1"/>
    </source>
</evidence>
<protein>
    <submittedName>
        <fullName evidence="1">Uncharacterized protein</fullName>
    </submittedName>
</protein>
<proteinExistence type="predicted"/>
<evidence type="ECO:0000313" key="2">
    <source>
        <dbReference type="Proteomes" id="UP001634394"/>
    </source>
</evidence>
<organism evidence="1 2">
    <name type="scientific">Sinanodonta woodiana</name>
    <name type="common">Chinese pond mussel</name>
    <name type="synonym">Anodonta woodiana</name>
    <dbReference type="NCBI Taxonomy" id="1069815"/>
    <lineage>
        <taxon>Eukaryota</taxon>
        <taxon>Metazoa</taxon>
        <taxon>Spiralia</taxon>
        <taxon>Lophotrochozoa</taxon>
        <taxon>Mollusca</taxon>
        <taxon>Bivalvia</taxon>
        <taxon>Autobranchia</taxon>
        <taxon>Heteroconchia</taxon>
        <taxon>Palaeoheterodonta</taxon>
        <taxon>Unionida</taxon>
        <taxon>Unionoidea</taxon>
        <taxon>Unionidae</taxon>
        <taxon>Unioninae</taxon>
        <taxon>Sinanodonta</taxon>
    </lineage>
</organism>
<dbReference type="Proteomes" id="UP001634394">
    <property type="component" value="Unassembled WGS sequence"/>
</dbReference>
<gene>
    <name evidence="1" type="ORF">ACJMK2_028819</name>
</gene>
<feature type="non-terminal residue" evidence="1">
    <location>
        <position position="115"/>
    </location>
</feature>
<sequence>MAFFPQRKCEKRTRSEVEKLNKGIKEVSISATDNKQTVGEQRTTMDAASRIEQKGIQNIGMDVVVNREKCPFKQIHPSGSITLMQKDENENDFDLMEEKSTNTVKVISNLSRLRE</sequence>
<dbReference type="AlphaFoldDB" id="A0ABD3X8B0"/>
<name>A0ABD3X8B0_SINWO</name>
<keyword evidence="2" id="KW-1185">Reference proteome</keyword>
<dbReference type="EMBL" id="JBJQND010000003">
    <property type="protein sequence ID" value="KAL3882482.1"/>
    <property type="molecule type" value="Genomic_DNA"/>
</dbReference>